<dbReference type="SMART" id="SM00387">
    <property type="entry name" value="HATPase_c"/>
    <property type="match status" value="1"/>
</dbReference>
<organism evidence="15 16">
    <name type="scientific">Phragmitibacter flavus</name>
    <dbReference type="NCBI Taxonomy" id="2576071"/>
    <lineage>
        <taxon>Bacteria</taxon>
        <taxon>Pseudomonadati</taxon>
        <taxon>Verrucomicrobiota</taxon>
        <taxon>Verrucomicrobiia</taxon>
        <taxon>Verrucomicrobiales</taxon>
        <taxon>Verrucomicrobiaceae</taxon>
        <taxon>Phragmitibacter</taxon>
    </lineage>
</organism>
<keyword evidence="11 12" id="KW-0472">Membrane</keyword>
<dbReference type="SMART" id="SM00304">
    <property type="entry name" value="HAMP"/>
    <property type="match status" value="1"/>
</dbReference>
<comment type="subcellular location">
    <subcellularLocation>
        <location evidence="2">Cell membrane</location>
        <topology evidence="2">Multi-pass membrane protein</topology>
    </subcellularLocation>
</comment>
<gene>
    <name evidence="15" type="primary">creC</name>
    <name evidence="15" type="ORF">FEM03_17545</name>
</gene>
<dbReference type="Gene3D" id="6.10.340.10">
    <property type="match status" value="1"/>
</dbReference>
<keyword evidence="5" id="KW-0597">Phosphoprotein</keyword>
<protein>
    <recommendedName>
        <fullName evidence="3">histidine kinase</fullName>
        <ecNumber evidence="3">2.7.13.3</ecNumber>
    </recommendedName>
</protein>
<evidence type="ECO:0000256" key="6">
    <source>
        <dbReference type="ARBA" id="ARBA00022679"/>
    </source>
</evidence>
<dbReference type="Pfam" id="PF02518">
    <property type="entry name" value="HATPase_c"/>
    <property type="match status" value="1"/>
</dbReference>
<dbReference type="PRINTS" id="PR00344">
    <property type="entry name" value="BCTRLSENSOR"/>
</dbReference>
<dbReference type="GO" id="GO:0000155">
    <property type="term" value="F:phosphorelay sensor kinase activity"/>
    <property type="evidence" value="ECO:0007669"/>
    <property type="project" value="InterPro"/>
</dbReference>
<dbReference type="SUPFAM" id="SSF47384">
    <property type="entry name" value="Homodimeric domain of signal transducing histidine kinase"/>
    <property type="match status" value="1"/>
</dbReference>
<evidence type="ECO:0000256" key="8">
    <source>
        <dbReference type="ARBA" id="ARBA00022777"/>
    </source>
</evidence>
<dbReference type="GO" id="GO:0005886">
    <property type="term" value="C:plasma membrane"/>
    <property type="evidence" value="ECO:0007669"/>
    <property type="project" value="UniProtKB-SubCell"/>
</dbReference>
<dbReference type="PANTHER" id="PTHR45436">
    <property type="entry name" value="SENSOR HISTIDINE KINASE YKOH"/>
    <property type="match status" value="1"/>
</dbReference>
<name>A0A5R8KB12_9BACT</name>
<evidence type="ECO:0000259" key="14">
    <source>
        <dbReference type="PROSITE" id="PS50885"/>
    </source>
</evidence>
<dbReference type="NCBIfam" id="NF008312">
    <property type="entry name" value="PRK11100.1"/>
    <property type="match status" value="1"/>
</dbReference>
<keyword evidence="7 12" id="KW-0812">Transmembrane</keyword>
<evidence type="ECO:0000256" key="2">
    <source>
        <dbReference type="ARBA" id="ARBA00004651"/>
    </source>
</evidence>
<feature type="domain" description="HAMP" evidence="14">
    <location>
        <begin position="222"/>
        <end position="273"/>
    </location>
</feature>
<dbReference type="InterPro" id="IPR050428">
    <property type="entry name" value="TCS_sensor_his_kinase"/>
</dbReference>
<dbReference type="Gene3D" id="1.10.287.130">
    <property type="match status" value="1"/>
</dbReference>
<dbReference type="Gene3D" id="3.30.565.10">
    <property type="entry name" value="Histidine kinase-like ATPase, C-terminal domain"/>
    <property type="match status" value="1"/>
</dbReference>
<dbReference type="PROSITE" id="PS50885">
    <property type="entry name" value="HAMP"/>
    <property type="match status" value="1"/>
</dbReference>
<dbReference type="AlphaFoldDB" id="A0A5R8KB12"/>
<evidence type="ECO:0000313" key="15">
    <source>
        <dbReference type="EMBL" id="TLD69447.1"/>
    </source>
</evidence>
<accession>A0A5R8KB12</accession>
<evidence type="ECO:0000256" key="11">
    <source>
        <dbReference type="ARBA" id="ARBA00023136"/>
    </source>
</evidence>
<dbReference type="InterPro" id="IPR003594">
    <property type="entry name" value="HATPase_dom"/>
</dbReference>
<keyword evidence="4" id="KW-1003">Cell membrane</keyword>
<evidence type="ECO:0000256" key="9">
    <source>
        <dbReference type="ARBA" id="ARBA00022989"/>
    </source>
</evidence>
<dbReference type="InterPro" id="IPR029151">
    <property type="entry name" value="Sensor-like_sf"/>
</dbReference>
<feature type="transmembrane region" description="Helical" evidence="12">
    <location>
        <begin position="20"/>
        <end position="40"/>
    </location>
</feature>
<dbReference type="InterPro" id="IPR003661">
    <property type="entry name" value="HisK_dim/P_dom"/>
</dbReference>
<dbReference type="EMBL" id="VAUV01000013">
    <property type="protein sequence ID" value="TLD69447.1"/>
    <property type="molecule type" value="Genomic_DNA"/>
</dbReference>
<dbReference type="InterPro" id="IPR005467">
    <property type="entry name" value="His_kinase_dom"/>
</dbReference>
<evidence type="ECO:0000256" key="5">
    <source>
        <dbReference type="ARBA" id="ARBA00022553"/>
    </source>
</evidence>
<dbReference type="CDD" id="cd06225">
    <property type="entry name" value="HAMP"/>
    <property type="match status" value="1"/>
</dbReference>
<dbReference type="Proteomes" id="UP000306196">
    <property type="component" value="Unassembled WGS sequence"/>
</dbReference>
<dbReference type="Pfam" id="PF00512">
    <property type="entry name" value="HisKA"/>
    <property type="match status" value="1"/>
</dbReference>
<evidence type="ECO:0000256" key="1">
    <source>
        <dbReference type="ARBA" id="ARBA00000085"/>
    </source>
</evidence>
<dbReference type="Pfam" id="PF00672">
    <property type="entry name" value="HAMP"/>
    <property type="match status" value="1"/>
</dbReference>
<keyword evidence="16" id="KW-1185">Reference proteome</keyword>
<keyword evidence="10" id="KW-0902">Two-component regulatory system</keyword>
<dbReference type="InterPro" id="IPR003660">
    <property type="entry name" value="HAMP_dom"/>
</dbReference>
<dbReference type="InterPro" id="IPR004358">
    <property type="entry name" value="Sig_transdc_His_kin-like_C"/>
</dbReference>
<dbReference type="InterPro" id="IPR036097">
    <property type="entry name" value="HisK_dim/P_sf"/>
</dbReference>
<dbReference type="SMART" id="SM00388">
    <property type="entry name" value="HisKA"/>
    <property type="match status" value="1"/>
</dbReference>
<evidence type="ECO:0000256" key="7">
    <source>
        <dbReference type="ARBA" id="ARBA00022692"/>
    </source>
</evidence>
<evidence type="ECO:0000256" key="10">
    <source>
        <dbReference type="ARBA" id="ARBA00023012"/>
    </source>
</evidence>
<evidence type="ECO:0000259" key="13">
    <source>
        <dbReference type="PROSITE" id="PS50109"/>
    </source>
</evidence>
<proteinExistence type="predicted"/>
<keyword evidence="9 12" id="KW-1133">Transmembrane helix</keyword>
<dbReference type="InterPro" id="IPR036890">
    <property type="entry name" value="HATPase_C_sf"/>
</dbReference>
<comment type="caution">
    <text evidence="15">The sequence shown here is derived from an EMBL/GenBank/DDBJ whole genome shotgun (WGS) entry which is preliminary data.</text>
</comment>
<reference evidence="15 16" key="1">
    <citation type="submission" date="2019-05" db="EMBL/GenBank/DDBJ databases">
        <title>Verrucobacter flavum gen. nov., sp. nov. a new member of the family Verrucomicrobiaceae.</title>
        <authorList>
            <person name="Szuroczki S."/>
            <person name="Abbaszade G."/>
            <person name="Szabo A."/>
            <person name="Felfoldi T."/>
            <person name="Schumann P."/>
            <person name="Boka K."/>
            <person name="Keki Z."/>
            <person name="Toumi M."/>
            <person name="Toth E."/>
        </authorList>
    </citation>
    <scope>NUCLEOTIDE SEQUENCE [LARGE SCALE GENOMIC DNA]</scope>
    <source>
        <strain evidence="15 16">MG-N-17</strain>
    </source>
</reference>
<evidence type="ECO:0000313" key="16">
    <source>
        <dbReference type="Proteomes" id="UP000306196"/>
    </source>
</evidence>
<feature type="domain" description="Histidine kinase" evidence="13">
    <location>
        <begin position="280"/>
        <end position="495"/>
    </location>
</feature>
<evidence type="ECO:0000256" key="12">
    <source>
        <dbReference type="SAM" id="Phobius"/>
    </source>
</evidence>
<keyword evidence="8 15" id="KW-0418">Kinase</keyword>
<dbReference type="PROSITE" id="PS50109">
    <property type="entry name" value="HIS_KIN"/>
    <property type="match status" value="1"/>
</dbReference>
<evidence type="ECO:0000256" key="4">
    <source>
        <dbReference type="ARBA" id="ARBA00022475"/>
    </source>
</evidence>
<dbReference type="SUPFAM" id="SSF55874">
    <property type="entry name" value="ATPase domain of HSP90 chaperone/DNA topoisomerase II/histidine kinase"/>
    <property type="match status" value="1"/>
</dbReference>
<comment type="catalytic activity">
    <reaction evidence="1">
        <text>ATP + protein L-histidine = ADP + protein N-phospho-L-histidine.</text>
        <dbReference type="EC" id="2.7.13.3"/>
    </reaction>
</comment>
<dbReference type="CDD" id="cd00082">
    <property type="entry name" value="HisKA"/>
    <property type="match status" value="1"/>
</dbReference>
<dbReference type="PANTHER" id="PTHR45436:SF10">
    <property type="entry name" value="HISTIDINE KINASE"/>
    <property type="match status" value="1"/>
</dbReference>
<evidence type="ECO:0000256" key="3">
    <source>
        <dbReference type="ARBA" id="ARBA00012438"/>
    </source>
</evidence>
<dbReference type="OrthoDB" id="9813151at2"/>
<sequence length="495" mass="55744">MKWLAFYFRLVMHFINTASLTSRLLAGFTLIAGMGFWLMMDKVLDRVERQYLEAAEEGMVDMANLLAELLERDLGPGGNFDPKVLEEAFVGVKGRVLEARIYSLVKTEVDLEVYVTDADGRVLFDSMHPEQVGDVRSMRDVLLTLKGMYGARSTRWNEEDKNSSMLFVGAPIFVEERIVGVVSLGKPQKNVFMFRDETKEWLKRTIGSLVLAMMMGSFLLARWTTRPIRRLTDYARAITRGERPRLPGLHGSEMKTLGGAFESMRDVLENRESVEHYVQTLTHELKSPVAAIRGASELLQEGEMNEAQRQKFLRNIQLESLRLQDLLDRLLKLTALEKQKFLESAMEVDLSAVAREVCEHFTAVAEQRQLRVKCEIEDGLKVFGEAFLLHTALSNLVQNAVDFSPDGGVVLVRLKRDDEERWVRFLVEDEGPGMPDYAASRIFERFYSLPRPGTGKKSSGLGLCFVKEAAALHGGTVVIRNRGSGGVRAVFAVPG</sequence>
<keyword evidence="6 15" id="KW-0808">Transferase</keyword>
<dbReference type="EC" id="2.7.13.3" evidence="3"/>
<dbReference type="SUPFAM" id="SSF103190">
    <property type="entry name" value="Sensory domain-like"/>
    <property type="match status" value="1"/>
</dbReference>